<reference evidence="3" key="1">
    <citation type="submission" date="2018-02" db="EMBL/GenBank/DDBJ databases">
        <authorList>
            <person name="Cohen D.B."/>
            <person name="Kent A.D."/>
        </authorList>
    </citation>
    <scope>NUCLEOTIDE SEQUENCE</scope>
</reference>
<keyword evidence="1" id="KW-1133">Transmembrane helix</keyword>
<dbReference type="PANTHER" id="PTHR11439:SF463">
    <property type="entry name" value="REVERSE TRANSCRIPTASE TY1_COPIA-TYPE DOMAIN-CONTAINING PROTEIN"/>
    <property type="match status" value="1"/>
</dbReference>
<dbReference type="EMBL" id="OIVN01006214">
    <property type="protein sequence ID" value="SPD27930.1"/>
    <property type="molecule type" value="Genomic_DNA"/>
</dbReference>
<keyword evidence="1" id="KW-0812">Transmembrane</keyword>
<dbReference type="CDD" id="cd09272">
    <property type="entry name" value="RNase_HI_RT_Ty1"/>
    <property type="match status" value="1"/>
</dbReference>
<gene>
    <name evidence="3" type="ORF">FSB_LOCUS55812</name>
</gene>
<dbReference type="InterPro" id="IPR043502">
    <property type="entry name" value="DNA/RNA_pol_sf"/>
</dbReference>
<dbReference type="PANTHER" id="PTHR11439">
    <property type="entry name" value="GAG-POL-RELATED RETROTRANSPOSON"/>
    <property type="match status" value="1"/>
</dbReference>
<dbReference type="Pfam" id="PF07727">
    <property type="entry name" value="RVT_2"/>
    <property type="match status" value="2"/>
</dbReference>
<proteinExistence type="predicted"/>
<keyword evidence="1" id="KW-0472">Membrane</keyword>
<dbReference type="SUPFAM" id="SSF56672">
    <property type="entry name" value="DNA/RNA polymerases"/>
    <property type="match status" value="1"/>
</dbReference>
<evidence type="ECO:0000256" key="1">
    <source>
        <dbReference type="SAM" id="Phobius"/>
    </source>
</evidence>
<protein>
    <recommendedName>
        <fullName evidence="2">Reverse transcriptase Ty1/copia-type domain-containing protein</fullName>
    </recommendedName>
</protein>
<organism evidence="3">
    <name type="scientific">Fagus sylvatica</name>
    <name type="common">Beechnut</name>
    <dbReference type="NCBI Taxonomy" id="28930"/>
    <lineage>
        <taxon>Eukaryota</taxon>
        <taxon>Viridiplantae</taxon>
        <taxon>Streptophyta</taxon>
        <taxon>Embryophyta</taxon>
        <taxon>Tracheophyta</taxon>
        <taxon>Spermatophyta</taxon>
        <taxon>Magnoliopsida</taxon>
        <taxon>eudicotyledons</taxon>
        <taxon>Gunneridae</taxon>
        <taxon>Pentapetalae</taxon>
        <taxon>rosids</taxon>
        <taxon>fabids</taxon>
        <taxon>Fagales</taxon>
        <taxon>Fagaceae</taxon>
        <taxon>Fagus</taxon>
    </lineage>
</organism>
<accession>A0A2N9IUN3</accession>
<evidence type="ECO:0000259" key="2">
    <source>
        <dbReference type="Pfam" id="PF07727"/>
    </source>
</evidence>
<feature type="domain" description="Reverse transcriptase Ty1/copia-type" evidence="2">
    <location>
        <begin position="44"/>
        <end position="160"/>
    </location>
</feature>
<sequence length="415" mass="46754">MQNPCPAERLNQHPMQTRSRANIVKPKQLYPGIIKYPLPKALLVVNNASTTKPRCKWVFRIKQNADGSLARYKARLVAKGFHQQQGLDYVDTFSPVIKLVTIRIVLSLAVASNWNIRQLDVTNAFLHGFLSEDVYMTQPPGFVHSSFPNHVCHLHKALYGSDITLFLIYVDDIIVTGSNSTSIAGLIAKLQEDFALKDLGPLNFFLGVEAHTTASVQWVLCSTFLSLAQTLPLLLVKFVSSWRNPTEDHWSAVKRILRMTVVPTTGYLSLILVVILFLGHLRKQRTISRSSTESEYRAIAQATTEIVWLQSLLSELANPLFHARTKHIEIDVHFVRDLVSANALSIRFLSSKDQIADTFTKPLPTARFNSLRDNLNIRELPLRLQGHIKTDIVSSLSIATTDIYQLQPNNLNSIR</sequence>
<name>A0A2N9IUN3_FAGSY</name>
<feature type="domain" description="Reverse transcriptase Ty1/copia-type" evidence="2">
    <location>
        <begin position="165"/>
        <end position="222"/>
    </location>
</feature>
<evidence type="ECO:0000313" key="3">
    <source>
        <dbReference type="EMBL" id="SPD27930.1"/>
    </source>
</evidence>
<dbReference type="InterPro" id="IPR013103">
    <property type="entry name" value="RVT_2"/>
</dbReference>
<dbReference type="AlphaFoldDB" id="A0A2N9IUN3"/>
<feature type="transmembrane region" description="Helical" evidence="1">
    <location>
        <begin position="256"/>
        <end position="279"/>
    </location>
</feature>